<gene>
    <name evidence="3" type="ORF">DXB65_21655</name>
</gene>
<dbReference type="SUPFAM" id="SSF49265">
    <property type="entry name" value="Fibronectin type III"/>
    <property type="match status" value="1"/>
</dbReference>
<dbReference type="InterPro" id="IPR003961">
    <property type="entry name" value="FN3_dom"/>
</dbReference>
<evidence type="ECO:0000313" key="4">
    <source>
        <dbReference type="Proteomes" id="UP000260983"/>
    </source>
</evidence>
<keyword evidence="1" id="KW-0732">Signal</keyword>
<dbReference type="Pfam" id="PF00041">
    <property type="entry name" value="fn3"/>
    <property type="match status" value="1"/>
</dbReference>
<sequence length="574" mass="63437">MKIKKYIAMMFLALTASYTFTACDDDDTLGEAPRLFRPVASLESQSNTIVVTWENIKGATNYDLDLYRVTGTDKTTGESIYEFYTKASCESSPYTFEDLNWDEKYMVKIKCNSANKESEEYKTSEASVNYISKITSSKSIDNATRISWDEGGTTIKVIKVVTDEEGVEPRLVPVSESQYEEGYVDIYDLTPATQYTFYAYSDEEVQNNSTYAGKISGKTSTAANFDELFGEGNWIDLRNHSDEEAESILSDSEFWKQTTENMGIILKGNFDYKMNGASFDKSITFMTGPTLGSNARIVLQSAIGIGKGVTIDKIQFMNVDIYSKSAIEIKDGKTFVEYNTAKGFGGMQIINVNGTGSTVNKLLFQGCRLEGYRGVVRGQADSDNFINVTFDGCTINGIGDQGVVTSNNKKGDWRTVTFNDCTITNIVMLCDFRSSAGELTLDITNCTFCYAPIETTANANTPLFRLNKNAVKMNISKTLFGPSMATVKSEGNDVTTYTAGEKGSIFTDASAAQINVSQSFKTNFEWTSINDKTYPIDGLLELKFDEKSLWQAPDKGDYKVVGAIESGIGASKWQ</sequence>
<dbReference type="PROSITE" id="PS51257">
    <property type="entry name" value="PROKAR_LIPOPROTEIN"/>
    <property type="match status" value="1"/>
</dbReference>
<dbReference type="InterPro" id="IPR011050">
    <property type="entry name" value="Pectin_lyase_fold/virulence"/>
</dbReference>
<organism evidence="3 4">
    <name type="scientific">Bacteroides oleiciplenus</name>
    <dbReference type="NCBI Taxonomy" id="626931"/>
    <lineage>
        <taxon>Bacteria</taxon>
        <taxon>Pseudomonadati</taxon>
        <taxon>Bacteroidota</taxon>
        <taxon>Bacteroidia</taxon>
        <taxon>Bacteroidales</taxon>
        <taxon>Bacteroidaceae</taxon>
        <taxon>Bacteroides</taxon>
    </lineage>
</organism>
<feature type="signal peptide" evidence="1">
    <location>
        <begin position="1"/>
        <end position="21"/>
    </location>
</feature>
<name>A0A3E5B126_9BACE</name>
<feature type="domain" description="Fibronectin type-III" evidence="2">
    <location>
        <begin position="32"/>
        <end position="131"/>
    </location>
</feature>
<dbReference type="AlphaFoldDB" id="A0A3E5B126"/>
<dbReference type="EMBL" id="QSUL01000021">
    <property type="protein sequence ID" value="RGN31175.1"/>
    <property type="molecule type" value="Genomic_DNA"/>
</dbReference>
<dbReference type="Proteomes" id="UP000260983">
    <property type="component" value="Unassembled WGS sequence"/>
</dbReference>
<reference evidence="3 4" key="1">
    <citation type="submission" date="2018-08" db="EMBL/GenBank/DDBJ databases">
        <title>A genome reference for cultivated species of the human gut microbiota.</title>
        <authorList>
            <person name="Zou Y."/>
            <person name="Xue W."/>
            <person name="Luo G."/>
        </authorList>
    </citation>
    <scope>NUCLEOTIDE SEQUENCE [LARGE SCALE GENOMIC DNA]</scope>
    <source>
        <strain evidence="3 4">OM05-15BH</strain>
    </source>
</reference>
<dbReference type="InterPro" id="IPR036116">
    <property type="entry name" value="FN3_sf"/>
</dbReference>
<feature type="chain" id="PRO_5017594449" description="Fibronectin type-III domain-containing protein" evidence="1">
    <location>
        <begin position="22"/>
        <end position="574"/>
    </location>
</feature>
<evidence type="ECO:0000259" key="2">
    <source>
        <dbReference type="PROSITE" id="PS50853"/>
    </source>
</evidence>
<comment type="caution">
    <text evidence="3">The sequence shown here is derived from an EMBL/GenBank/DDBJ whole genome shotgun (WGS) entry which is preliminary data.</text>
</comment>
<protein>
    <recommendedName>
        <fullName evidence="2">Fibronectin type-III domain-containing protein</fullName>
    </recommendedName>
</protein>
<evidence type="ECO:0000256" key="1">
    <source>
        <dbReference type="SAM" id="SignalP"/>
    </source>
</evidence>
<dbReference type="PROSITE" id="PS50853">
    <property type="entry name" value="FN3"/>
    <property type="match status" value="1"/>
</dbReference>
<evidence type="ECO:0000313" key="3">
    <source>
        <dbReference type="EMBL" id="RGN31175.1"/>
    </source>
</evidence>
<accession>A0A3E5B126</accession>
<dbReference type="RefSeq" id="WP_117725525.1">
    <property type="nucleotide sequence ID" value="NZ_QSUL01000021.1"/>
</dbReference>
<proteinExistence type="predicted"/>
<dbReference type="SUPFAM" id="SSF51126">
    <property type="entry name" value="Pectin lyase-like"/>
    <property type="match status" value="1"/>
</dbReference>